<gene>
    <name evidence="1" type="ORF">L9F63_023087</name>
</gene>
<name>A0AAD7ZL97_DIPPU</name>
<dbReference type="AlphaFoldDB" id="A0AAD7ZL97"/>
<reference evidence="1" key="1">
    <citation type="journal article" date="2023" name="IScience">
        <title>Live-bearing cockroach genome reveals convergent evolutionary mechanisms linked to viviparity in insects and beyond.</title>
        <authorList>
            <person name="Fouks B."/>
            <person name="Harrison M.C."/>
            <person name="Mikhailova A.A."/>
            <person name="Marchal E."/>
            <person name="English S."/>
            <person name="Carruthers M."/>
            <person name="Jennings E.C."/>
            <person name="Chiamaka E.L."/>
            <person name="Frigard R.A."/>
            <person name="Pippel M."/>
            <person name="Attardo G.M."/>
            <person name="Benoit J.B."/>
            <person name="Bornberg-Bauer E."/>
            <person name="Tobe S.S."/>
        </authorList>
    </citation>
    <scope>NUCLEOTIDE SEQUENCE</scope>
    <source>
        <strain evidence="1">Stay&amp;Tobe</strain>
    </source>
</reference>
<feature type="non-terminal residue" evidence="1">
    <location>
        <position position="1"/>
    </location>
</feature>
<dbReference type="EMBL" id="JASPKZ010007793">
    <property type="protein sequence ID" value="KAJ9582573.1"/>
    <property type="molecule type" value="Genomic_DNA"/>
</dbReference>
<reference evidence="1" key="2">
    <citation type="submission" date="2023-05" db="EMBL/GenBank/DDBJ databases">
        <authorList>
            <person name="Fouks B."/>
        </authorList>
    </citation>
    <scope>NUCLEOTIDE SEQUENCE</scope>
    <source>
        <strain evidence="1">Stay&amp;Tobe</strain>
        <tissue evidence="1">Testes</tissue>
    </source>
</reference>
<proteinExistence type="predicted"/>
<evidence type="ECO:0000313" key="1">
    <source>
        <dbReference type="EMBL" id="KAJ9582573.1"/>
    </source>
</evidence>
<feature type="non-terminal residue" evidence="1">
    <location>
        <position position="73"/>
    </location>
</feature>
<dbReference type="Proteomes" id="UP001233999">
    <property type="component" value="Unassembled WGS sequence"/>
</dbReference>
<evidence type="ECO:0000313" key="2">
    <source>
        <dbReference type="Proteomes" id="UP001233999"/>
    </source>
</evidence>
<organism evidence="1 2">
    <name type="scientific">Diploptera punctata</name>
    <name type="common">Pacific beetle cockroach</name>
    <dbReference type="NCBI Taxonomy" id="6984"/>
    <lineage>
        <taxon>Eukaryota</taxon>
        <taxon>Metazoa</taxon>
        <taxon>Ecdysozoa</taxon>
        <taxon>Arthropoda</taxon>
        <taxon>Hexapoda</taxon>
        <taxon>Insecta</taxon>
        <taxon>Pterygota</taxon>
        <taxon>Neoptera</taxon>
        <taxon>Polyneoptera</taxon>
        <taxon>Dictyoptera</taxon>
        <taxon>Blattodea</taxon>
        <taxon>Blaberoidea</taxon>
        <taxon>Blaberidae</taxon>
        <taxon>Diplopterinae</taxon>
        <taxon>Diploptera</taxon>
    </lineage>
</organism>
<protein>
    <submittedName>
        <fullName evidence="1">Uncharacterized protein</fullName>
    </submittedName>
</protein>
<comment type="caution">
    <text evidence="1">The sequence shown here is derived from an EMBL/GenBank/DDBJ whole genome shotgun (WGS) entry which is preliminary data.</text>
</comment>
<accession>A0AAD7ZL97</accession>
<sequence>QSLKITRSCILFIVMITWITAENHLIFSEFGFYMEEKCRRSILIKTVRYISCPDGCKMNKLVHGLHDLSLRAS</sequence>
<keyword evidence="2" id="KW-1185">Reference proteome</keyword>